<name>A0A8J3ZVU7_9ACTN</name>
<dbReference type="Proteomes" id="UP000635606">
    <property type="component" value="Unassembled WGS sequence"/>
</dbReference>
<protein>
    <submittedName>
        <fullName evidence="2">NAD(P)H nitroreductase</fullName>
    </submittedName>
</protein>
<dbReference type="NCBIfam" id="NF047509">
    <property type="entry name" value="Rv3131_FMN_oxido"/>
    <property type="match status" value="1"/>
</dbReference>
<sequence>MSDVTRALTGAVTVAGRAPSIHNTQPWRFVVDGDRLDLHTEPSRQLRELDPEGHMMLVSCGAALHHAVVALAAEGWHAEVERTGAPEGAVASVRVTGPGEPDPHAVRRVAAVPRRHTDRRPVAPVPVPPDALAAVTDAVTGTGLRIHVLQPKQVVELAVAVDRALRAEGSDDRQRAELAGWVGGAREAGTGVPDAAIPRSAPETTVPGRDFGVDGTLTVPTGHDERAVHAVIYGTGDRPVDWLRAGEALSAAWLDAVDNGLTLLPESSPAEIASTRLLLRQLVSHVGYPYLVVRLGVAHDETTTTGTPRLPAPEIVELR</sequence>
<accession>A0A8J3ZVU7</accession>
<keyword evidence="3" id="KW-1185">Reference proteome</keyword>
<dbReference type="PANTHER" id="PTHR23026:SF123">
    <property type="entry name" value="NAD(P)H NITROREDUCTASE RV3131-RELATED"/>
    <property type="match status" value="1"/>
</dbReference>
<dbReference type="SUPFAM" id="SSF55469">
    <property type="entry name" value="FMN-dependent nitroreductase-like"/>
    <property type="match status" value="1"/>
</dbReference>
<organism evidence="2 3">
    <name type="scientific">Virgisporangium ochraceum</name>
    <dbReference type="NCBI Taxonomy" id="65505"/>
    <lineage>
        <taxon>Bacteria</taxon>
        <taxon>Bacillati</taxon>
        <taxon>Actinomycetota</taxon>
        <taxon>Actinomycetes</taxon>
        <taxon>Micromonosporales</taxon>
        <taxon>Micromonosporaceae</taxon>
        <taxon>Virgisporangium</taxon>
    </lineage>
</organism>
<dbReference type="EMBL" id="BOPH01000085">
    <property type="protein sequence ID" value="GIJ71072.1"/>
    <property type="molecule type" value="Genomic_DNA"/>
</dbReference>
<evidence type="ECO:0000313" key="3">
    <source>
        <dbReference type="Proteomes" id="UP000635606"/>
    </source>
</evidence>
<dbReference type="AlphaFoldDB" id="A0A8J3ZVU7"/>
<evidence type="ECO:0000313" key="2">
    <source>
        <dbReference type="EMBL" id="GIJ71072.1"/>
    </source>
</evidence>
<evidence type="ECO:0000256" key="1">
    <source>
        <dbReference type="SAM" id="MobiDB-lite"/>
    </source>
</evidence>
<feature type="region of interest" description="Disordered" evidence="1">
    <location>
        <begin position="189"/>
        <end position="212"/>
    </location>
</feature>
<reference evidence="2" key="1">
    <citation type="submission" date="2021-01" db="EMBL/GenBank/DDBJ databases">
        <title>Whole genome shotgun sequence of Virgisporangium ochraceum NBRC 16418.</title>
        <authorList>
            <person name="Komaki H."/>
            <person name="Tamura T."/>
        </authorList>
    </citation>
    <scope>NUCLEOTIDE SEQUENCE</scope>
    <source>
        <strain evidence="2">NBRC 16418</strain>
    </source>
</reference>
<comment type="caution">
    <text evidence="2">The sequence shown here is derived from an EMBL/GenBank/DDBJ whole genome shotgun (WGS) entry which is preliminary data.</text>
</comment>
<dbReference type="PANTHER" id="PTHR23026">
    <property type="entry name" value="NADPH NITROREDUCTASE"/>
    <property type="match status" value="1"/>
</dbReference>
<gene>
    <name evidence="2" type="ORF">Voc01_059890</name>
</gene>
<dbReference type="GO" id="GO:0016491">
    <property type="term" value="F:oxidoreductase activity"/>
    <property type="evidence" value="ECO:0007669"/>
    <property type="project" value="InterPro"/>
</dbReference>
<dbReference type="InterPro" id="IPR000415">
    <property type="entry name" value="Nitroreductase-like"/>
</dbReference>
<dbReference type="RefSeq" id="WP_203930968.1">
    <property type="nucleotide sequence ID" value="NZ_BOPH01000085.1"/>
</dbReference>
<dbReference type="Gene3D" id="3.40.109.10">
    <property type="entry name" value="NADH Oxidase"/>
    <property type="match status" value="1"/>
</dbReference>
<dbReference type="InterPro" id="IPR050627">
    <property type="entry name" value="Nitroreductase/BluB"/>
</dbReference>
<proteinExistence type="predicted"/>